<name>M6RM11_LEPIR</name>
<dbReference type="Proteomes" id="UP000012092">
    <property type="component" value="Unassembled WGS sequence"/>
</dbReference>
<gene>
    <name evidence="2" type="ORF">LEP1GSC116_1492</name>
</gene>
<dbReference type="InterPro" id="IPR001036">
    <property type="entry name" value="Acrflvin-R"/>
</dbReference>
<evidence type="ECO:0000313" key="3">
    <source>
        <dbReference type="Proteomes" id="UP000012092"/>
    </source>
</evidence>
<reference evidence="2 3" key="1">
    <citation type="submission" date="2013-01" db="EMBL/GenBank/DDBJ databases">
        <authorList>
            <person name="Harkins D.M."/>
            <person name="Durkin A.S."/>
            <person name="Brinkac L.M."/>
            <person name="Haft D.H."/>
            <person name="Selengut J.D."/>
            <person name="Sanka R."/>
            <person name="DePew J."/>
            <person name="Purushe J."/>
            <person name="Picardeau M."/>
            <person name="Werts C."/>
            <person name="Goarant C."/>
            <person name="Vinetz J.M."/>
            <person name="Sutton G.G."/>
            <person name="Nierman W.C."/>
            <person name="Fouts D.E."/>
        </authorList>
    </citation>
    <scope>NUCLEOTIDE SEQUENCE [LARGE SCALE GENOMIC DNA]</scope>
    <source>
        <strain evidence="2 3">Verdun HP</strain>
    </source>
</reference>
<dbReference type="GO" id="GO:0042910">
    <property type="term" value="F:xenobiotic transmembrane transporter activity"/>
    <property type="evidence" value="ECO:0007669"/>
    <property type="project" value="TreeGrafter"/>
</dbReference>
<feature type="transmembrane region" description="Helical" evidence="1">
    <location>
        <begin position="46"/>
        <end position="70"/>
    </location>
</feature>
<protein>
    <submittedName>
        <fullName evidence="2">RND transporter, Hydrophobe/Amphiphile Efflux-1 (HAE1)/Heavy Metal Efflux (HME) family, permease protein</fullName>
    </submittedName>
</protein>
<evidence type="ECO:0000313" key="2">
    <source>
        <dbReference type="EMBL" id="EMO05629.1"/>
    </source>
</evidence>
<dbReference type="PANTHER" id="PTHR32063:SF24">
    <property type="entry name" value="CATION EFFLUX SYSTEM (ACRB_ACRD_ACRF FAMILY)"/>
    <property type="match status" value="1"/>
</dbReference>
<comment type="caution">
    <text evidence="2">The sequence shown here is derived from an EMBL/GenBank/DDBJ whole genome shotgun (WGS) entry which is preliminary data.</text>
</comment>
<dbReference type="PANTHER" id="PTHR32063">
    <property type="match status" value="1"/>
</dbReference>
<keyword evidence="1" id="KW-0472">Membrane</keyword>
<accession>M6RM11</accession>
<dbReference type="EMBL" id="AHNZ02000406">
    <property type="protein sequence ID" value="EMO05629.1"/>
    <property type="molecule type" value="Genomic_DNA"/>
</dbReference>
<feature type="transmembrane region" description="Helical" evidence="1">
    <location>
        <begin position="14"/>
        <end position="34"/>
    </location>
</feature>
<dbReference type="Gene3D" id="1.20.1640.10">
    <property type="entry name" value="Multidrug efflux transporter AcrB transmembrane domain"/>
    <property type="match status" value="1"/>
</dbReference>
<dbReference type="GO" id="GO:0005886">
    <property type="term" value="C:plasma membrane"/>
    <property type="evidence" value="ECO:0007669"/>
    <property type="project" value="TreeGrafter"/>
</dbReference>
<dbReference type="Pfam" id="PF00873">
    <property type="entry name" value="ACR_tran"/>
    <property type="match status" value="1"/>
</dbReference>
<proteinExistence type="predicted"/>
<sequence>RTILNASLEVLKPVSFGIVVIMLVYVPIFTLDGIPGKMFRPMAQTVLFALGFSLILAVFFFLLCCSFLSLRLNVS</sequence>
<organism evidence="2 3">
    <name type="scientific">Leptospira interrogans serovar Icterohaemorrhagiae str. Verdun HP</name>
    <dbReference type="NCBI Taxonomy" id="1049910"/>
    <lineage>
        <taxon>Bacteria</taxon>
        <taxon>Pseudomonadati</taxon>
        <taxon>Spirochaetota</taxon>
        <taxon>Spirochaetia</taxon>
        <taxon>Leptospirales</taxon>
        <taxon>Leptospiraceae</taxon>
        <taxon>Leptospira</taxon>
    </lineage>
</organism>
<feature type="non-terminal residue" evidence="2">
    <location>
        <position position="1"/>
    </location>
</feature>
<dbReference type="AlphaFoldDB" id="M6RM11"/>
<evidence type="ECO:0000256" key="1">
    <source>
        <dbReference type="SAM" id="Phobius"/>
    </source>
</evidence>
<dbReference type="PRINTS" id="PR00702">
    <property type="entry name" value="ACRIFLAVINRP"/>
</dbReference>
<dbReference type="SUPFAM" id="SSF82866">
    <property type="entry name" value="Multidrug efflux transporter AcrB transmembrane domain"/>
    <property type="match status" value="1"/>
</dbReference>
<keyword evidence="1" id="KW-0812">Transmembrane</keyword>
<keyword evidence="1" id="KW-1133">Transmembrane helix</keyword>